<keyword evidence="5" id="KW-1185">Reference proteome</keyword>
<name>A0ABW0SKE1_9GAMM</name>
<dbReference type="RefSeq" id="WP_386752937.1">
    <property type="nucleotide sequence ID" value="NZ_JBHSNM010000001.1"/>
</dbReference>
<feature type="region of interest" description="Disordered" evidence="2">
    <location>
        <begin position="233"/>
        <end position="274"/>
    </location>
</feature>
<sequence length="375" mass="39821">MNGFDLDQKPPVPTSSTPTRRPDATQSDKPREKAQAGPDQAARRPDFSTLRMRAGEEGAPTAATGQQTKPAQGAPGGPAAPVAAPSADAANADTTATGRQDVRKTGADAWSETCDRFAHNRSDLTPAHRRRIEALAAAISTRLTLATGSRARVSIKGHTDTSGDEARNLALGMQRAEAARSALSLALSKYRLGANQLTPILAESMGESQPVNAAGDGVKDAGNRRVEITVTIEGPAPSPTPKPVARVQPRPPVLTLPPDYDPTPPGPRRRDDNWWQRAEENQRRIERFDRQHPRKPKSINDVLVDGVTRALEPVIARLPRSLRNKAREGIRAGIEKGTEAGCDAAIDASGVNGEQAEAIKAACHAALQTKPGGKP</sequence>
<feature type="domain" description="OmpA-like" evidence="3">
    <location>
        <begin position="104"/>
        <end position="234"/>
    </location>
</feature>
<dbReference type="InterPro" id="IPR036737">
    <property type="entry name" value="OmpA-like_sf"/>
</dbReference>
<dbReference type="EMBL" id="JBHSNM010000001">
    <property type="protein sequence ID" value="MFC5569082.1"/>
    <property type="molecule type" value="Genomic_DNA"/>
</dbReference>
<evidence type="ECO:0000256" key="2">
    <source>
        <dbReference type="SAM" id="MobiDB-lite"/>
    </source>
</evidence>
<feature type="compositionally biased region" description="Low complexity" evidence="2">
    <location>
        <begin position="57"/>
        <end position="98"/>
    </location>
</feature>
<protein>
    <submittedName>
        <fullName evidence="4">OmpA family protein</fullName>
    </submittedName>
</protein>
<evidence type="ECO:0000313" key="5">
    <source>
        <dbReference type="Proteomes" id="UP001596036"/>
    </source>
</evidence>
<evidence type="ECO:0000313" key="4">
    <source>
        <dbReference type="EMBL" id="MFC5569082.1"/>
    </source>
</evidence>
<keyword evidence="1" id="KW-0472">Membrane</keyword>
<dbReference type="Pfam" id="PF00691">
    <property type="entry name" value="OmpA"/>
    <property type="match status" value="1"/>
</dbReference>
<feature type="region of interest" description="Disordered" evidence="2">
    <location>
        <begin position="1"/>
        <end position="104"/>
    </location>
</feature>
<reference evidence="5" key="1">
    <citation type="journal article" date="2019" name="Int. J. Syst. Evol. Microbiol.">
        <title>The Global Catalogue of Microorganisms (GCM) 10K type strain sequencing project: providing services to taxonomists for standard genome sequencing and annotation.</title>
        <authorList>
            <consortium name="The Broad Institute Genomics Platform"/>
            <consortium name="The Broad Institute Genome Sequencing Center for Infectious Disease"/>
            <person name="Wu L."/>
            <person name="Ma J."/>
        </authorList>
    </citation>
    <scope>NUCLEOTIDE SEQUENCE [LARGE SCALE GENOMIC DNA]</scope>
    <source>
        <strain evidence="5">KACC 11407</strain>
    </source>
</reference>
<feature type="compositionally biased region" description="Pro residues" evidence="2">
    <location>
        <begin position="249"/>
        <end position="266"/>
    </location>
</feature>
<dbReference type="PANTHER" id="PTHR30329:SF21">
    <property type="entry name" value="LIPOPROTEIN YIAD-RELATED"/>
    <property type="match status" value="1"/>
</dbReference>
<dbReference type="Proteomes" id="UP001596036">
    <property type="component" value="Unassembled WGS sequence"/>
</dbReference>
<dbReference type="PANTHER" id="PTHR30329">
    <property type="entry name" value="STATOR ELEMENT OF FLAGELLAR MOTOR COMPLEX"/>
    <property type="match status" value="1"/>
</dbReference>
<dbReference type="InterPro" id="IPR050330">
    <property type="entry name" value="Bact_OuterMem_StrucFunc"/>
</dbReference>
<organism evidence="4 5">
    <name type="scientific">Lysobacter yangpyeongensis</name>
    <dbReference type="NCBI Taxonomy" id="346182"/>
    <lineage>
        <taxon>Bacteria</taxon>
        <taxon>Pseudomonadati</taxon>
        <taxon>Pseudomonadota</taxon>
        <taxon>Gammaproteobacteria</taxon>
        <taxon>Lysobacterales</taxon>
        <taxon>Lysobacteraceae</taxon>
        <taxon>Lysobacter</taxon>
    </lineage>
</organism>
<dbReference type="PROSITE" id="PS51123">
    <property type="entry name" value="OMPA_2"/>
    <property type="match status" value="1"/>
</dbReference>
<comment type="caution">
    <text evidence="4">The sequence shown here is derived from an EMBL/GenBank/DDBJ whole genome shotgun (WGS) entry which is preliminary data.</text>
</comment>
<evidence type="ECO:0000259" key="3">
    <source>
        <dbReference type="PROSITE" id="PS51123"/>
    </source>
</evidence>
<dbReference type="CDD" id="cd07185">
    <property type="entry name" value="OmpA_C-like"/>
    <property type="match status" value="1"/>
</dbReference>
<dbReference type="Gene3D" id="3.30.1330.60">
    <property type="entry name" value="OmpA-like domain"/>
    <property type="match status" value="1"/>
</dbReference>
<feature type="compositionally biased region" description="Basic and acidic residues" evidence="2">
    <location>
        <begin position="20"/>
        <end position="34"/>
    </location>
</feature>
<dbReference type="InterPro" id="IPR006665">
    <property type="entry name" value="OmpA-like"/>
</dbReference>
<evidence type="ECO:0000256" key="1">
    <source>
        <dbReference type="PROSITE-ProRule" id="PRU00473"/>
    </source>
</evidence>
<accession>A0ABW0SKE1</accession>
<proteinExistence type="predicted"/>
<dbReference type="SUPFAM" id="SSF103088">
    <property type="entry name" value="OmpA-like"/>
    <property type="match status" value="1"/>
</dbReference>
<gene>
    <name evidence="4" type="ORF">ACFPN1_03245</name>
</gene>